<dbReference type="InterPro" id="IPR051908">
    <property type="entry name" value="Ribosomal_N-acetyltransferase"/>
</dbReference>
<dbReference type="InterPro" id="IPR000182">
    <property type="entry name" value="GNAT_dom"/>
</dbReference>
<organism evidence="2 3">
    <name type="scientific">Termitidicoccus mucosus</name>
    <dbReference type="NCBI Taxonomy" id="1184151"/>
    <lineage>
        <taxon>Bacteria</taxon>
        <taxon>Pseudomonadati</taxon>
        <taxon>Verrucomicrobiota</taxon>
        <taxon>Opitutia</taxon>
        <taxon>Opitutales</taxon>
        <taxon>Opitutaceae</taxon>
        <taxon>Termitidicoccus</taxon>
    </lineage>
</organism>
<comment type="caution">
    <text evidence="2">The sequence shown here is derived from an EMBL/GenBank/DDBJ whole genome shotgun (WGS) entry which is preliminary data.</text>
</comment>
<proteinExistence type="predicted"/>
<dbReference type="Pfam" id="PF13302">
    <property type="entry name" value="Acetyltransf_3"/>
    <property type="match status" value="1"/>
</dbReference>
<dbReference type="EMBL" id="LRRQ01000127">
    <property type="protein sequence ID" value="OAM88467.1"/>
    <property type="molecule type" value="Genomic_DNA"/>
</dbReference>
<dbReference type="STRING" id="1184151.AW736_16650"/>
<dbReference type="GO" id="GO:1990189">
    <property type="term" value="F:protein N-terminal-serine acetyltransferase activity"/>
    <property type="evidence" value="ECO:0007669"/>
    <property type="project" value="TreeGrafter"/>
</dbReference>
<dbReference type="OrthoDB" id="9785602at2"/>
<evidence type="ECO:0000259" key="1">
    <source>
        <dbReference type="PROSITE" id="PS51186"/>
    </source>
</evidence>
<dbReference type="Gene3D" id="3.40.630.30">
    <property type="match status" value="1"/>
</dbReference>
<gene>
    <name evidence="2" type="ORF">AW736_16650</name>
</gene>
<dbReference type="RefSeq" id="WP_068771420.1">
    <property type="nucleotide sequence ID" value="NZ_CP109796.1"/>
</dbReference>
<protein>
    <recommendedName>
        <fullName evidence="1">N-acetyltransferase domain-containing protein</fullName>
    </recommendedName>
</protein>
<dbReference type="GO" id="GO:0005737">
    <property type="term" value="C:cytoplasm"/>
    <property type="evidence" value="ECO:0007669"/>
    <property type="project" value="TreeGrafter"/>
</dbReference>
<evidence type="ECO:0000313" key="2">
    <source>
        <dbReference type="EMBL" id="OAM88467.1"/>
    </source>
</evidence>
<keyword evidence="3" id="KW-1185">Reference proteome</keyword>
<evidence type="ECO:0000313" key="3">
    <source>
        <dbReference type="Proteomes" id="UP000078486"/>
    </source>
</evidence>
<dbReference type="GO" id="GO:0008999">
    <property type="term" value="F:protein-N-terminal-alanine acetyltransferase activity"/>
    <property type="evidence" value="ECO:0007669"/>
    <property type="project" value="TreeGrafter"/>
</dbReference>
<dbReference type="AlphaFoldDB" id="A0A178IH28"/>
<accession>A0A178IH28</accession>
<dbReference type="InterPro" id="IPR016181">
    <property type="entry name" value="Acyl_CoA_acyltransferase"/>
</dbReference>
<dbReference type="PROSITE" id="PS51186">
    <property type="entry name" value="GNAT"/>
    <property type="match status" value="1"/>
</dbReference>
<name>A0A178IH28_9BACT</name>
<dbReference type="SUPFAM" id="SSF55729">
    <property type="entry name" value="Acyl-CoA N-acyltransferases (Nat)"/>
    <property type="match status" value="1"/>
</dbReference>
<dbReference type="PANTHER" id="PTHR43441:SF2">
    <property type="entry name" value="FAMILY ACETYLTRANSFERASE, PUTATIVE (AFU_ORTHOLOGUE AFUA_7G00850)-RELATED"/>
    <property type="match status" value="1"/>
</dbReference>
<dbReference type="PANTHER" id="PTHR43441">
    <property type="entry name" value="RIBOSOMAL-PROTEIN-SERINE ACETYLTRANSFERASE"/>
    <property type="match status" value="1"/>
</dbReference>
<sequence length="182" mass="20258">MRPPETFTTARLFARPPRPGDAASALESYAGDPVATRYLSWRPYSEIPPLAEFFAARARDWAGGALAPGSHYAWLLFTRGTEALVGSISVLPERHKALFGYVLGRAYWRHGYAAEALAHLVEWALAQPPIHRAWAYCDVENPASARVMEKAGMAREGILRRWHVCPTIGPEPRDCITCARTR</sequence>
<reference evidence="2 3" key="1">
    <citation type="submission" date="2016-01" db="EMBL/GenBank/DDBJ databases">
        <title>High potential of lignocellulose degradation of a new Verrucomicrobia species.</title>
        <authorList>
            <person name="Wang Y."/>
            <person name="Shi Y."/>
            <person name="Qiu Z."/>
            <person name="Liu S."/>
            <person name="Yang H."/>
        </authorList>
    </citation>
    <scope>NUCLEOTIDE SEQUENCE [LARGE SCALE GENOMIC DNA]</scope>
    <source>
        <strain evidence="2 3">TSB47</strain>
    </source>
</reference>
<feature type="domain" description="N-acetyltransferase" evidence="1">
    <location>
        <begin position="34"/>
        <end position="174"/>
    </location>
</feature>
<dbReference type="Proteomes" id="UP000078486">
    <property type="component" value="Unassembled WGS sequence"/>
</dbReference>